<accession>A0A559J470</accession>
<proteinExistence type="predicted"/>
<dbReference type="Gene3D" id="3.40.630.40">
    <property type="entry name" value="Zn-dependent exopeptidases"/>
    <property type="match status" value="1"/>
</dbReference>
<dbReference type="AlphaFoldDB" id="A0A559J470"/>
<dbReference type="InterPro" id="IPR050695">
    <property type="entry name" value="N-acetylmuramoyl_amidase_3"/>
</dbReference>
<dbReference type="GO" id="GO:0030288">
    <property type="term" value="C:outer membrane-bounded periplasmic space"/>
    <property type="evidence" value="ECO:0007669"/>
    <property type="project" value="TreeGrafter"/>
</dbReference>
<dbReference type="CDD" id="cd02696">
    <property type="entry name" value="MurNAc-LAA"/>
    <property type="match status" value="1"/>
</dbReference>
<evidence type="ECO:0000259" key="4">
    <source>
        <dbReference type="SMART" id="SM00646"/>
    </source>
</evidence>
<dbReference type="GO" id="GO:0008745">
    <property type="term" value="F:N-acetylmuramoyl-L-alanine amidase activity"/>
    <property type="evidence" value="ECO:0007669"/>
    <property type="project" value="InterPro"/>
</dbReference>
<reference evidence="5 6" key="1">
    <citation type="submission" date="2019-07" db="EMBL/GenBank/DDBJ databases">
        <authorList>
            <person name="Kim J."/>
        </authorList>
    </citation>
    <scope>NUCLEOTIDE SEQUENCE [LARGE SCALE GENOMIC DNA]</scope>
    <source>
        <strain evidence="5 6">N4</strain>
    </source>
</reference>
<dbReference type="OrthoDB" id="9772024at2"/>
<evidence type="ECO:0000313" key="6">
    <source>
        <dbReference type="Proteomes" id="UP000318102"/>
    </source>
</evidence>
<protein>
    <submittedName>
        <fullName evidence="5">N-acetylmuramoyl-L-alanine amidase</fullName>
    </submittedName>
</protein>
<feature type="chain" id="PRO_5021974350" evidence="3">
    <location>
        <begin position="27"/>
        <end position="255"/>
    </location>
</feature>
<dbReference type="PANTHER" id="PTHR30404">
    <property type="entry name" value="N-ACETYLMURAMOYL-L-ALANINE AMIDASE"/>
    <property type="match status" value="1"/>
</dbReference>
<organism evidence="5 6">
    <name type="scientific">Paenibacillus agilis</name>
    <dbReference type="NCBI Taxonomy" id="3020863"/>
    <lineage>
        <taxon>Bacteria</taxon>
        <taxon>Bacillati</taxon>
        <taxon>Bacillota</taxon>
        <taxon>Bacilli</taxon>
        <taxon>Bacillales</taxon>
        <taxon>Paenibacillaceae</taxon>
        <taxon>Paenibacillus</taxon>
    </lineage>
</organism>
<feature type="domain" description="MurNAc-LAA" evidence="4">
    <location>
        <begin position="139"/>
        <end position="248"/>
    </location>
</feature>
<feature type="signal peptide" evidence="3">
    <location>
        <begin position="1"/>
        <end position="26"/>
    </location>
</feature>
<dbReference type="SUPFAM" id="SSF53187">
    <property type="entry name" value="Zn-dependent exopeptidases"/>
    <property type="match status" value="1"/>
</dbReference>
<dbReference type="Pfam" id="PF01520">
    <property type="entry name" value="Amidase_3"/>
    <property type="match status" value="1"/>
</dbReference>
<dbReference type="GO" id="GO:0009253">
    <property type="term" value="P:peptidoglycan catabolic process"/>
    <property type="evidence" value="ECO:0007669"/>
    <property type="project" value="InterPro"/>
</dbReference>
<evidence type="ECO:0000256" key="3">
    <source>
        <dbReference type="SAM" id="SignalP"/>
    </source>
</evidence>
<keyword evidence="3" id="KW-0732">Signal</keyword>
<dbReference type="Proteomes" id="UP000318102">
    <property type="component" value="Unassembled WGS sequence"/>
</dbReference>
<keyword evidence="6" id="KW-1185">Reference proteome</keyword>
<evidence type="ECO:0000256" key="2">
    <source>
        <dbReference type="SAM" id="MobiDB-lite"/>
    </source>
</evidence>
<evidence type="ECO:0000256" key="1">
    <source>
        <dbReference type="ARBA" id="ARBA00022801"/>
    </source>
</evidence>
<dbReference type="SMART" id="SM00646">
    <property type="entry name" value="Ami_3"/>
    <property type="match status" value="1"/>
</dbReference>
<evidence type="ECO:0000313" key="5">
    <source>
        <dbReference type="EMBL" id="TVX94606.1"/>
    </source>
</evidence>
<name>A0A559J470_9BACL</name>
<comment type="caution">
    <text evidence="5">The sequence shown here is derived from an EMBL/GenBank/DDBJ whole genome shotgun (WGS) entry which is preliminary data.</text>
</comment>
<dbReference type="InterPro" id="IPR002508">
    <property type="entry name" value="MurNAc-LAA_cat"/>
</dbReference>
<dbReference type="EMBL" id="VNJK01000001">
    <property type="protein sequence ID" value="TVX94606.1"/>
    <property type="molecule type" value="Genomic_DNA"/>
</dbReference>
<feature type="region of interest" description="Disordered" evidence="2">
    <location>
        <begin position="35"/>
        <end position="56"/>
    </location>
</feature>
<keyword evidence="1" id="KW-0378">Hydrolase</keyword>
<gene>
    <name evidence="5" type="ORF">FPZ44_05890</name>
</gene>
<dbReference type="PANTHER" id="PTHR30404:SF0">
    <property type="entry name" value="N-ACETYLMURAMOYL-L-ALANINE AMIDASE AMIC"/>
    <property type="match status" value="1"/>
</dbReference>
<sequence length="255" mass="28496">MKRSLFIGAMLLLVFTISSSSLQAQAAHLIQSDGSEQMENDEHHAHPENNLSQNPNTKHIFHPGAILIDAGHGGIDGGTVHGNVLEKDINLAIARKLYLLLRSKGVPAVLNRTGDYALSDDNRWSATRSRHRKDLAQRRQLAKELPVSMFVSLHVNWSKNSRTRGPIVLHSEEGRSALLAYLIQQNMNPSFNTRNDCQIGPTFYLLRKMQQPAVIVEMGFISNEADRTMLTHSSRQSAVAEQICNSIMHYFATFS</sequence>